<comment type="caution">
    <text evidence="2">The sequence shown here is derived from an EMBL/GenBank/DDBJ whole genome shotgun (WGS) entry which is preliminary data.</text>
</comment>
<name>A0A2T0TB12_9PSEU</name>
<dbReference type="EMBL" id="PVTF01000004">
    <property type="protein sequence ID" value="PRY42829.1"/>
    <property type="molecule type" value="Genomic_DNA"/>
</dbReference>
<keyword evidence="2" id="KW-0808">Transferase</keyword>
<dbReference type="SUPFAM" id="SSF53335">
    <property type="entry name" value="S-adenosyl-L-methionine-dependent methyltransferases"/>
    <property type="match status" value="1"/>
</dbReference>
<dbReference type="GO" id="GO:0008757">
    <property type="term" value="F:S-adenosylmethionine-dependent methyltransferase activity"/>
    <property type="evidence" value="ECO:0007669"/>
    <property type="project" value="InterPro"/>
</dbReference>
<dbReference type="Pfam" id="PF08241">
    <property type="entry name" value="Methyltransf_11"/>
    <property type="match status" value="1"/>
</dbReference>
<dbReference type="InterPro" id="IPR029063">
    <property type="entry name" value="SAM-dependent_MTases_sf"/>
</dbReference>
<dbReference type="PANTHER" id="PTHR42912">
    <property type="entry name" value="METHYLTRANSFERASE"/>
    <property type="match status" value="1"/>
</dbReference>
<accession>A0A2T0TB12</accession>
<dbReference type="AlphaFoldDB" id="A0A2T0TB12"/>
<sequence>MWNTFELIPNTPGHESPPRYQPVTSHYPDRVTPAPLPLTGERTVPGIDVENYWFRRHEAAYLDLLRYCADAVVLEAGCGEGYGARLIARRAARVVALDYDAFTAAHVGAAYPELDVVRGNLASLPLRTASVDVVANLQVVEHLWDQEQFVAECVRVLRPGGRLLMTTPNRLTFSPGLDKPHNPFHTRELAPDELRELLTVDGLRVEVLAGLRHGARLRELDAALGGSIIDAQVDVVLSGGQWSPELLAAVTSVRSDDFDLTTDDLDTSLDLVAVAVRT</sequence>
<organism evidence="2 3">
    <name type="scientific">Umezawaea tangerina</name>
    <dbReference type="NCBI Taxonomy" id="84725"/>
    <lineage>
        <taxon>Bacteria</taxon>
        <taxon>Bacillati</taxon>
        <taxon>Actinomycetota</taxon>
        <taxon>Actinomycetes</taxon>
        <taxon>Pseudonocardiales</taxon>
        <taxon>Pseudonocardiaceae</taxon>
        <taxon>Umezawaea</taxon>
    </lineage>
</organism>
<evidence type="ECO:0000313" key="3">
    <source>
        <dbReference type="Proteomes" id="UP000239494"/>
    </source>
</evidence>
<keyword evidence="3" id="KW-1185">Reference proteome</keyword>
<proteinExistence type="predicted"/>
<dbReference type="GO" id="GO:0032259">
    <property type="term" value="P:methylation"/>
    <property type="evidence" value="ECO:0007669"/>
    <property type="project" value="UniProtKB-KW"/>
</dbReference>
<protein>
    <submittedName>
        <fullName evidence="2">Methyltransferase family protein</fullName>
    </submittedName>
</protein>
<dbReference type="Proteomes" id="UP000239494">
    <property type="component" value="Unassembled WGS sequence"/>
</dbReference>
<evidence type="ECO:0000313" key="2">
    <source>
        <dbReference type="EMBL" id="PRY42829.1"/>
    </source>
</evidence>
<evidence type="ECO:0000259" key="1">
    <source>
        <dbReference type="Pfam" id="PF08241"/>
    </source>
</evidence>
<keyword evidence="2" id="KW-0489">Methyltransferase</keyword>
<dbReference type="InterPro" id="IPR013216">
    <property type="entry name" value="Methyltransf_11"/>
</dbReference>
<gene>
    <name evidence="2" type="ORF">CLV43_104666</name>
</gene>
<reference evidence="2 3" key="1">
    <citation type="submission" date="2018-03" db="EMBL/GenBank/DDBJ databases">
        <title>Genomic Encyclopedia of Archaeal and Bacterial Type Strains, Phase II (KMG-II): from individual species to whole genera.</title>
        <authorList>
            <person name="Goeker M."/>
        </authorList>
    </citation>
    <scope>NUCLEOTIDE SEQUENCE [LARGE SCALE GENOMIC DNA]</scope>
    <source>
        <strain evidence="2 3">DSM 44720</strain>
    </source>
</reference>
<dbReference type="CDD" id="cd02440">
    <property type="entry name" value="AdoMet_MTases"/>
    <property type="match status" value="1"/>
</dbReference>
<dbReference type="InterPro" id="IPR050508">
    <property type="entry name" value="Methyltransf_Superfamily"/>
</dbReference>
<dbReference type="OrthoDB" id="9810247at2"/>
<dbReference type="Gene3D" id="3.40.50.150">
    <property type="entry name" value="Vaccinia Virus protein VP39"/>
    <property type="match status" value="1"/>
</dbReference>
<feature type="domain" description="Methyltransferase type 11" evidence="1">
    <location>
        <begin position="74"/>
        <end position="164"/>
    </location>
</feature>